<dbReference type="EMBL" id="WBMS02000041">
    <property type="protein sequence ID" value="MWA05756.1"/>
    <property type="molecule type" value="Genomic_DNA"/>
</dbReference>
<reference evidence="2" key="1">
    <citation type="submission" date="2019-12" db="EMBL/GenBank/DDBJ databases">
        <title>Actinomadura physcomitrii sp. nov., a novel actinomycete isolated from moss [Physcomitrium sphaericum (Ludw) Fuernr].</title>
        <authorList>
            <person name="Zhuang X."/>
        </authorList>
    </citation>
    <scope>NUCLEOTIDE SEQUENCE [LARGE SCALE GENOMIC DNA]</scope>
    <source>
        <strain evidence="2">LD22</strain>
    </source>
</reference>
<sequence length="142" mass="14931">MSGRTGRAGDDERPTIGLRLFGFVLIACGLLCLVRVTTGQVEGDWRSDVLWSGLGLPLALAGLALNGWALAFCAALAWTFPATILFGGLVVLVDPGYASFLDSTRHPVGSGWQARGLGVLFTAVGAAGLAGYYHLVRAARRR</sequence>
<dbReference type="Proteomes" id="UP000462055">
    <property type="component" value="Unassembled WGS sequence"/>
</dbReference>
<keyword evidence="3" id="KW-1185">Reference proteome</keyword>
<feature type="transmembrane region" description="Helical" evidence="1">
    <location>
        <begin position="49"/>
        <end position="68"/>
    </location>
</feature>
<feature type="transmembrane region" description="Helical" evidence="1">
    <location>
        <begin position="75"/>
        <end position="97"/>
    </location>
</feature>
<organism evidence="2 3">
    <name type="scientific">Actinomadura physcomitrii</name>
    <dbReference type="NCBI Taxonomy" id="2650748"/>
    <lineage>
        <taxon>Bacteria</taxon>
        <taxon>Bacillati</taxon>
        <taxon>Actinomycetota</taxon>
        <taxon>Actinomycetes</taxon>
        <taxon>Streptosporangiales</taxon>
        <taxon>Thermomonosporaceae</taxon>
        <taxon>Actinomadura</taxon>
    </lineage>
</organism>
<proteinExistence type="predicted"/>
<evidence type="ECO:0000256" key="1">
    <source>
        <dbReference type="SAM" id="Phobius"/>
    </source>
</evidence>
<accession>A0A6I4MTW0</accession>
<feature type="transmembrane region" description="Helical" evidence="1">
    <location>
        <begin position="117"/>
        <end position="136"/>
    </location>
</feature>
<evidence type="ECO:0000313" key="3">
    <source>
        <dbReference type="Proteomes" id="UP000462055"/>
    </source>
</evidence>
<feature type="transmembrane region" description="Helical" evidence="1">
    <location>
        <begin position="20"/>
        <end position="37"/>
    </location>
</feature>
<protein>
    <submittedName>
        <fullName evidence="2">Uncharacterized protein</fullName>
    </submittedName>
</protein>
<keyword evidence="1" id="KW-0812">Transmembrane</keyword>
<keyword evidence="1" id="KW-0472">Membrane</keyword>
<gene>
    <name evidence="2" type="ORF">F8568_036450</name>
</gene>
<dbReference type="AlphaFoldDB" id="A0A6I4MTW0"/>
<comment type="caution">
    <text evidence="2">The sequence shown here is derived from an EMBL/GenBank/DDBJ whole genome shotgun (WGS) entry which is preliminary data.</text>
</comment>
<keyword evidence="1" id="KW-1133">Transmembrane helix</keyword>
<name>A0A6I4MTW0_9ACTN</name>
<dbReference type="RefSeq" id="WP_151598182.1">
    <property type="nucleotide sequence ID" value="NZ_WBMS02000041.1"/>
</dbReference>
<evidence type="ECO:0000313" key="2">
    <source>
        <dbReference type="EMBL" id="MWA05756.1"/>
    </source>
</evidence>